<dbReference type="Proteomes" id="UP000034872">
    <property type="component" value="Unassembled WGS sequence"/>
</dbReference>
<evidence type="ECO:0000313" key="35">
    <source>
        <dbReference type="Proteomes" id="UP000034758"/>
    </source>
</evidence>
<dbReference type="SUPFAM" id="SSF52540">
    <property type="entry name" value="P-loop containing nucleoside triphosphate hydrolases"/>
    <property type="match status" value="2"/>
</dbReference>
<dbReference type="EMBL" id="JJPC01000036">
    <property type="protein sequence ID" value="KKG36621.1"/>
    <property type="molecule type" value="Genomic_DNA"/>
</dbReference>
<dbReference type="GO" id="GO:0003677">
    <property type="term" value="F:DNA binding"/>
    <property type="evidence" value="ECO:0007669"/>
    <property type="project" value="InterPro"/>
</dbReference>
<dbReference type="Proteomes" id="UP000034040">
    <property type="component" value="Unassembled WGS sequence"/>
</dbReference>
<accession>A0A0F8S1V8</accession>
<evidence type="ECO:0000313" key="32">
    <source>
        <dbReference type="Proteomes" id="UP000034547"/>
    </source>
</evidence>
<dbReference type="CDD" id="cd09179">
    <property type="entry name" value="PLDc_N_DEXD_a"/>
    <property type="match status" value="1"/>
</dbReference>
<evidence type="ECO:0000313" key="38">
    <source>
        <dbReference type="Proteomes" id="UP000034925"/>
    </source>
</evidence>
<feature type="domain" description="Helicase ATP-binding" evidence="1">
    <location>
        <begin position="262"/>
        <end position="432"/>
    </location>
</feature>
<dbReference type="Proteomes" id="UP000034298">
    <property type="component" value="Unassembled WGS sequence"/>
</dbReference>
<dbReference type="Proteomes" id="UP000033864">
    <property type="component" value="Unassembled WGS sequence"/>
</dbReference>
<evidence type="ECO:0000313" key="27">
    <source>
        <dbReference type="Proteomes" id="UP000034040"/>
    </source>
</evidence>
<evidence type="ECO:0000313" key="10">
    <source>
        <dbReference type="EMBL" id="KKH66087.1"/>
    </source>
</evidence>
<evidence type="ECO:0000313" key="36">
    <source>
        <dbReference type="Proteomes" id="UP000034842"/>
    </source>
</evidence>
<evidence type="ECO:0000313" key="14">
    <source>
        <dbReference type="EMBL" id="KKH77456.1"/>
    </source>
</evidence>
<evidence type="ECO:0000313" key="25">
    <source>
        <dbReference type="Proteomes" id="UP000033933"/>
    </source>
</evidence>
<dbReference type="EMBL" id="JJQJ01000077">
    <property type="protein sequence ID" value="KKH50765.1"/>
    <property type="molecule type" value="Genomic_DNA"/>
</dbReference>
<dbReference type="EMBL" id="JJQO01000083">
    <property type="protein sequence ID" value="KKH67261.1"/>
    <property type="molecule type" value="Genomic_DNA"/>
</dbReference>
<dbReference type="AlphaFoldDB" id="A0A0F8S1V8"/>
<evidence type="ECO:0000259" key="1">
    <source>
        <dbReference type="PROSITE" id="PS51192"/>
    </source>
</evidence>
<evidence type="ECO:0000313" key="4">
    <source>
        <dbReference type="EMBL" id="KKG25699.1"/>
    </source>
</evidence>
<dbReference type="PANTHER" id="PTHR47396:SF1">
    <property type="entry name" value="ATP-DEPENDENT HELICASE IRC3-RELATED"/>
    <property type="match status" value="1"/>
</dbReference>
<dbReference type="EMBL" id="JJQG01000148">
    <property type="protein sequence ID" value="KKH34851.1"/>
    <property type="molecule type" value="Genomic_DNA"/>
</dbReference>
<dbReference type="EMBL" id="JJQM01000097">
    <property type="protein sequence ID" value="KKH54359.1"/>
    <property type="molecule type" value="Genomic_DNA"/>
</dbReference>
<dbReference type="EMBL" id="JJQH01000113">
    <property type="protein sequence ID" value="KKH39153.1"/>
    <property type="molecule type" value="Genomic_DNA"/>
</dbReference>
<proteinExistence type="predicted"/>
<dbReference type="EMBL" id="JJQS01000027">
    <property type="protein sequence ID" value="KKH77456.1"/>
    <property type="molecule type" value="Genomic_DNA"/>
</dbReference>
<dbReference type="Proteomes" id="UP000033933">
    <property type="component" value="Unassembled WGS sequence"/>
</dbReference>
<dbReference type="Proteomes" id="UP000034021">
    <property type="component" value="Unassembled WGS sequence"/>
</dbReference>
<dbReference type="Proteomes" id="UP000034692">
    <property type="component" value="Unassembled WGS sequence"/>
</dbReference>
<dbReference type="EMBL" id="JJQR01000151">
    <property type="protein sequence ID" value="KKH71469.1"/>
    <property type="molecule type" value="Genomic_DNA"/>
</dbReference>
<dbReference type="EMBL" id="JJQW01000011">
    <property type="protein sequence ID" value="KKH91038.1"/>
    <property type="molecule type" value="Genomic_DNA"/>
</dbReference>
<evidence type="ECO:0000313" key="18">
    <source>
        <dbReference type="EMBL" id="KKH93698.1"/>
    </source>
</evidence>
<dbReference type="Pfam" id="PF00271">
    <property type="entry name" value="Helicase_C"/>
    <property type="match status" value="1"/>
</dbReference>
<dbReference type="InterPro" id="IPR050742">
    <property type="entry name" value="Helicase_Restrict-Modif_Enz"/>
</dbReference>
<dbReference type="Proteomes" id="UP000034547">
    <property type="component" value="Unassembled WGS sequence"/>
</dbReference>
<evidence type="ECO:0000313" key="37">
    <source>
        <dbReference type="Proteomes" id="UP000034872"/>
    </source>
</evidence>
<dbReference type="EMBL" id="JJQT01000060">
    <property type="protein sequence ID" value="KKH81005.1"/>
    <property type="molecule type" value="Genomic_DNA"/>
</dbReference>
<dbReference type="EMBL" id="JJQX01000027">
    <property type="protein sequence ID" value="KKH99111.1"/>
    <property type="molecule type" value="Genomic_DNA"/>
</dbReference>
<evidence type="ECO:0000313" key="12">
    <source>
        <dbReference type="EMBL" id="KKH69098.1"/>
    </source>
</evidence>
<dbReference type="GO" id="GO:0005524">
    <property type="term" value="F:ATP binding"/>
    <property type="evidence" value="ECO:0007669"/>
    <property type="project" value="InterPro"/>
</dbReference>
<evidence type="ECO:0000313" key="23">
    <source>
        <dbReference type="Proteomes" id="UP000033864"/>
    </source>
</evidence>
<evidence type="ECO:0000313" key="6">
    <source>
        <dbReference type="EMBL" id="KKH34851.1"/>
    </source>
</evidence>
<evidence type="ECO:0000259" key="2">
    <source>
        <dbReference type="PROSITE" id="PS51194"/>
    </source>
</evidence>
<evidence type="ECO:0000313" key="19">
    <source>
        <dbReference type="EMBL" id="KKH99111.1"/>
    </source>
</evidence>
<evidence type="ECO:0000313" key="5">
    <source>
        <dbReference type="EMBL" id="KKG36621.1"/>
    </source>
</evidence>
<evidence type="ECO:0000313" key="17">
    <source>
        <dbReference type="EMBL" id="KKH91038.1"/>
    </source>
</evidence>
<evidence type="ECO:0008006" key="40">
    <source>
        <dbReference type="Google" id="ProtNLM"/>
    </source>
</evidence>
<dbReference type="Proteomes" id="UP000034668">
    <property type="component" value="Unassembled WGS sequence"/>
</dbReference>
<evidence type="ECO:0000313" key="8">
    <source>
        <dbReference type="EMBL" id="KKH50765.1"/>
    </source>
</evidence>
<dbReference type="GO" id="GO:0005829">
    <property type="term" value="C:cytosol"/>
    <property type="evidence" value="ECO:0007669"/>
    <property type="project" value="TreeGrafter"/>
</dbReference>
<dbReference type="PANTHER" id="PTHR47396">
    <property type="entry name" value="TYPE I RESTRICTION ENZYME ECOKI R PROTEIN"/>
    <property type="match status" value="1"/>
</dbReference>
<sequence>MSLRDLSIKHSYNSEKDDILNDFYIPSLKEGVFYDRIAGYFSSSSFTTAAEGISQFARNQGRMRFIVNVKLSIEDYEQIEKGLTCPEKIIQKRFLEDLEALREECEKNHAKVLGWLIANNYLEIKVGYIENKISGNEILHQKVGIIEDKNGNKISFSGSNNESAYGWEYNSEKFKVFFSWETNNDGFIREDINDFEDLWNDESKKTRVIPFPEAVKKHLIDISPKSDLEFENLVSEIDKQKKGSALKKQEIDLRNYQLEAIDSWFKNGCKGLFEMATGTGKTYTALGALKILLEKESKLVTIISCPFLHLTYQWEQSIRKFGLDLPIIFVNSANTKWRHELTEKILDNRLGKIKQFIIIITHDTLSSEKLIELIKESRSPILLIGDEVHGMGSVKRISGLLSAYQYRLGLSATPERYFDELGTEELLKYFSKTVYVFDLHRAIKEINPETGRSYLVPYDYHPLFVELTMSEMEEYSDLSTTIAILYSKDHRSKHEQIVLEQKLRERQDILKNAINKYPIFEKLVSKLFDHNDIKHTLVYCSPQQIKAAQQIIRNQKNIVQHKFTSEENATKKESKYEGKTEREFLLDNFDKGIYDILVAIKCLDEGVDIPSTKNAVLLCSSGNPKEYIQRRGRVLRRYPGKEKAVIYDITALPNYSDYRMSHEIEKKMIDSQLTRIEEFAKDSLNESEVLREIFHIKQKYGIQ</sequence>
<dbReference type="Proteomes" id="UP000034925">
    <property type="component" value="Unassembled WGS sequence"/>
</dbReference>
<feature type="domain" description="Helicase C-terminal" evidence="2">
    <location>
        <begin position="519"/>
        <end position="684"/>
    </location>
</feature>
<evidence type="ECO:0000313" key="24">
    <source>
        <dbReference type="Proteomes" id="UP000033885"/>
    </source>
</evidence>
<dbReference type="Proteomes" id="UP000034758">
    <property type="component" value="Unassembled WGS sequence"/>
</dbReference>
<evidence type="ECO:0000313" key="3">
    <source>
        <dbReference type="EMBL" id="KKF99590.1"/>
    </source>
</evidence>
<evidence type="ECO:0000313" key="7">
    <source>
        <dbReference type="EMBL" id="KKH39153.1"/>
    </source>
</evidence>
<dbReference type="EMBL" id="JJQZ01000126">
    <property type="protein sequence ID" value="KKH93698.1"/>
    <property type="molecule type" value="Genomic_DNA"/>
</dbReference>
<dbReference type="Proteomes" id="UP000034842">
    <property type="component" value="Unassembled WGS sequence"/>
</dbReference>
<dbReference type="Proteomes" id="UP000033885">
    <property type="component" value="Unassembled WGS sequence"/>
</dbReference>
<dbReference type="PROSITE" id="PS51194">
    <property type="entry name" value="HELICASE_CTER"/>
    <property type="match status" value="1"/>
</dbReference>
<evidence type="ECO:0000313" key="15">
    <source>
        <dbReference type="EMBL" id="KKH81005.1"/>
    </source>
</evidence>
<evidence type="ECO:0000313" key="31">
    <source>
        <dbReference type="Proteomes" id="UP000034399"/>
    </source>
</evidence>
<dbReference type="EMBL" id="JJRA01000097">
    <property type="protein sequence ID" value="KKI02755.1"/>
    <property type="molecule type" value="Genomic_DNA"/>
</dbReference>
<gene>
    <name evidence="5" type="ORF">DU30_15220</name>
    <name evidence="3" type="ORF">DU31_10240</name>
    <name evidence="7" type="ORF">DU50_11125</name>
    <name evidence="4" type="ORF">DU52_01430</name>
    <name evidence="6" type="ORF">DU54_10185</name>
    <name evidence="10" type="ORF">DU73_14415</name>
    <name evidence="11" type="ORF">DU75_21625</name>
    <name evidence="9" type="ORF">DU76_16795</name>
    <name evidence="14" type="ORF">DU77_18015</name>
    <name evidence="15" type="ORF">DU78_10975</name>
    <name evidence="19" type="ORF">DU79_11295</name>
    <name evidence="21" type="ORF">DU81_14300</name>
    <name evidence="16" type="ORF">DU82_05020</name>
    <name evidence="20" type="ORF">DU83_08390</name>
    <name evidence="18" type="ORF">DU84_04630</name>
    <name evidence="8" type="ORF">DU85_06890</name>
    <name evidence="13" type="ORF">DU86_11265</name>
    <name evidence="12" type="ORF">DU87_16350</name>
    <name evidence="17" type="ORF">DU88_04410</name>
</gene>
<dbReference type="InterPro" id="IPR006935">
    <property type="entry name" value="Helicase/UvrB_N"/>
</dbReference>
<dbReference type="PROSITE" id="PS51192">
    <property type="entry name" value="HELICASE_ATP_BIND_1"/>
    <property type="match status" value="1"/>
</dbReference>
<dbReference type="EMBL" id="JJPA01000265">
    <property type="protein sequence ID" value="KKG25699.1"/>
    <property type="molecule type" value="Genomic_DNA"/>
</dbReference>
<evidence type="ECO:0000313" key="39">
    <source>
        <dbReference type="Proteomes" id="UP000034937"/>
    </source>
</evidence>
<dbReference type="Proteomes" id="UP000034399">
    <property type="component" value="Unassembled WGS sequence"/>
</dbReference>
<dbReference type="InterPro" id="IPR027417">
    <property type="entry name" value="P-loop_NTPase"/>
</dbReference>
<dbReference type="Gene3D" id="3.40.50.300">
    <property type="entry name" value="P-loop containing nucleotide triphosphate hydrolases"/>
    <property type="match status" value="2"/>
</dbReference>
<evidence type="ECO:0000313" key="26">
    <source>
        <dbReference type="Proteomes" id="UP000034021"/>
    </source>
</evidence>
<dbReference type="Proteomes" id="UP000034937">
    <property type="component" value="Unassembled WGS sequence"/>
</dbReference>
<dbReference type="Proteomes" id="UP000033814">
    <property type="component" value="Unassembled WGS sequence"/>
</dbReference>
<dbReference type="GO" id="GO:0140097">
    <property type="term" value="F:catalytic activity, acting on DNA"/>
    <property type="evidence" value="ECO:0007669"/>
    <property type="project" value="UniProtKB-ARBA"/>
</dbReference>
<evidence type="ECO:0000313" key="28">
    <source>
        <dbReference type="Proteomes" id="UP000034142"/>
    </source>
</evidence>
<evidence type="ECO:0000313" key="30">
    <source>
        <dbReference type="Proteomes" id="UP000034298"/>
    </source>
</evidence>
<dbReference type="InterPro" id="IPR001650">
    <property type="entry name" value="Helicase_C-like"/>
</dbReference>
<evidence type="ECO:0000313" key="33">
    <source>
        <dbReference type="Proteomes" id="UP000034668"/>
    </source>
</evidence>
<evidence type="ECO:0000313" key="29">
    <source>
        <dbReference type="Proteomes" id="UP000034232"/>
    </source>
</evidence>
<evidence type="ECO:0000313" key="11">
    <source>
        <dbReference type="EMBL" id="KKH67261.1"/>
    </source>
</evidence>
<dbReference type="EMBL" id="JJQV01000031">
    <property type="protein sequence ID" value="KKH85471.1"/>
    <property type="molecule type" value="Genomic_DNA"/>
</dbReference>
<name>A0A0F8S1V8_METMZ</name>
<organism evidence="18 37">
    <name type="scientific">Methanosarcina mazei</name>
    <name type="common">Methanosarcina frisia</name>
    <dbReference type="NCBI Taxonomy" id="2209"/>
    <lineage>
        <taxon>Archaea</taxon>
        <taxon>Methanobacteriati</taxon>
        <taxon>Methanobacteriota</taxon>
        <taxon>Stenosarchaea group</taxon>
        <taxon>Methanomicrobia</taxon>
        <taxon>Methanosarcinales</taxon>
        <taxon>Methanosarcinaceae</taxon>
        <taxon>Methanosarcina</taxon>
    </lineage>
</organism>
<reference evidence="22 23" key="1">
    <citation type="journal article" date="2015" name="ISME J.">
        <title>Genomic and phenotypic differentiation among Methanosarcina mazei populations from Columbia River sediment.</title>
        <authorList>
            <person name="Youngblut N.D."/>
            <person name="Wirth J.S."/>
            <person name="Henriksen J.R."/>
            <person name="Smith M."/>
            <person name="Simon H."/>
            <person name="Metcalf W.W."/>
            <person name="Whitaker R.J."/>
        </authorList>
    </citation>
    <scope>NUCLEOTIDE SEQUENCE [LARGE SCALE GENOMIC DNA]</scope>
    <source>
        <strain evidence="6 35">1.H.A.1A.1</strain>
        <strain evidence="7 26">1.H.A.1A.3</strain>
        <strain evidence="8 23">1.H.A.1A.6</strain>
        <strain evidence="9 29">1.H.A.2.3</strain>
        <strain evidence="11 34">1.H.A.2.7</strain>
        <strain evidence="10">1.H.A.2.8</strain>
        <strain evidence="12 25">1.H.M.0.1</strain>
        <strain evidence="13 38">1.H.M.1A.1</strain>
        <strain evidence="14 27">1.H.M.1A.2</strain>
        <strain evidence="15 36">1.H.M.1A.3</strain>
        <strain evidence="16 22">1.H.M.2.2</strain>
        <strain evidence="17 39">1.H.M.2.3</strain>
        <strain evidence="19 33">1.H.M.2.4</strain>
        <strain evidence="18 37">1.H.T.2.1</strain>
        <strain evidence="21 24">1.H.T.2.3</strain>
        <strain evidence="20 32">1.H.T.2.5</strain>
        <strain evidence="3 28">2.F.A.2.3</strain>
        <strain evidence="4 31">3.F.A.1A.1</strain>
        <strain evidence="5 30">3.F.A.1B.1</strain>
    </source>
</reference>
<dbReference type="EMBL" id="JJOR01000158">
    <property type="protein sequence ID" value="KKF99590.1"/>
    <property type="molecule type" value="Genomic_DNA"/>
</dbReference>
<dbReference type="SMART" id="SM00490">
    <property type="entry name" value="HELICc"/>
    <property type="match status" value="1"/>
</dbReference>
<dbReference type="InterPro" id="IPR014001">
    <property type="entry name" value="Helicase_ATP-bd"/>
</dbReference>
<dbReference type="Proteomes" id="UP000034142">
    <property type="component" value="Unassembled WGS sequence"/>
</dbReference>
<dbReference type="GO" id="GO:0016787">
    <property type="term" value="F:hydrolase activity"/>
    <property type="evidence" value="ECO:0007669"/>
    <property type="project" value="InterPro"/>
</dbReference>
<evidence type="ECO:0000313" key="9">
    <source>
        <dbReference type="EMBL" id="KKH54359.1"/>
    </source>
</evidence>
<protein>
    <recommendedName>
        <fullName evidence="40">DNA repair helicase</fullName>
    </recommendedName>
</protein>
<evidence type="ECO:0000313" key="16">
    <source>
        <dbReference type="EMBL" id="KKH85471.1"/>
    </source>
</evidence>
<dbReference type="EMBL" id="JJQQ01000039">
    <property type="protein sequence ID" value="KKH69098.1"/>
    <property type="molecule type" value="Genomic_DNA"/>
</dbReference>
<dbReference type="Pfam" id="PF04851">
    <property type="entry name" value="ResIII"/>
    <property type="match status" value="1"/>
</dbReference>
<dbReference type="GO" id="GO:0120545">
    <property type="term" value="F:nucleic acid conformation isomerase activity"/>
    <property type="evidence" value="ECO:0007669"/>
    <property type="project" value="UniProtKB-ARBA"/>
</dbReference>
<evidence type="ECO:0000313" key="22">
    <source>
        <dbReference type="Proteomes" id="UP000033814"/>
    </source>
</evidence>
<dbReference type="SMART" id="SM00487">
    <property type="entry name" value="DEXDc"/>
    <property type="match status" value="1"/>
</dbReference>
<dbReference type="EMBL" id="JJQP01000146">
    <property type="protein sequence ID" value="KKH66087.1"/>
    <property type="molecule type" value="Genomic_DNA"/>
</dbReference>
<evidence type="ECO:0000313" key="34">
    <source>
        <dbReference type="Proteomes" id="UP000034692"/>
    </source>
</evidence>
<dbReference type="EMBL" id="JJRB01000119">
    <property type="protein sequence ID" value="KKI01571.1"/>
    <property type="molecule type" value="Genomic_DNA"/>
</dbReference>
<evidence type="ECO:0000313" key="13">
    <source>
        <dbReference type="EMBL" id="KKH71469.1"/>
    </source>
</evidence>
<evidence type="ECO:0000313" key="21">
    <source>
        <dbReference type="EMBL" id="KKI02755.1"/>
    </source>
</evidence>
<comment type="caution">
    <text evidence="18">The sequence shown here is derived from an EMBL/GenBank/DDBJ whole genome shotgun (WGS) entry which is preliminary data.</text>
</comment>
<dbReference type="Proteomes" id="UP000034232">
    <property type="component" value="Unassembled WGS sequence"/>
</dbReference>
<evidence type="ECO:0000313" key="20">
    <source>
        <dbReference type="EMBL" id="KKI01571.1"/>
    </source>
</evidence>
<dbReference type="RefSeq" id="WP_048041547.1">
    <property type="nucleotide sequence ID" value="NZ_JBLVWA010000191.1"/>
</dbReference>
<dbReference type="PATRIC" id="fig|2209.51.peg.2411"/>